<dbReference type="GO" id="GO:0046872">
    <property type="term" value="F:metal ion binding"/>
    <property type="evidence" value="ECO:0007669"/>
    <property type="project" value="InterPro"/>
</dbReference>
<protein>
    <submittedName>
        <fullName evidence="7">2,3-bisphosphoglycerate-independent phosphoglycerate mutase</fullName>
    </submittedName>
</protein>
<dbReference type="RefSeq" id="WP_222424910.1">
    <property type="nucleotide sequence ID" value="NZ_ML675587.1"/>
</dbReference>
<comment type="pathway">
    <text evidence="3">Carbohydrate degradation.</text>
</comment>
<gene>
    <name evidence="7" type="primary">apgM</name>
    <name evidence="7" type="ORF">NARC_110066</name>
</gene>
<evidence type="ECO:0000259" key="6">
    <source>
        <dbReference type="Pfam" id="PF01676"/>
    </source>
</evidence>
<comment type="caution">
    <text evidence="7">The sequence shown here is derived from an EMBL/GenBank/DDBJ whole genome shotgun (WGS) entry which is preliminary data.</text>
</comment>
<dbReference type="PIRSF" id="PIRSF006392">
    <property type="entry name" value="IPGAM_arch"/>
    <property type="match status" value="1"/>
</dbReference>
<evidence type="ECO:0000256" key="4">
    <source>
        <dbReference type="ARBA" id="ARBA00005524"/>
    </source>
</evidence>
<dbReference type="InterPro" id="IPR004456">
    <property type="entry name" value="Pglycerate_mutase_ApgM"/>
</dbReference>
<dbReference type="Gene3D" id="3.40.720.10">
    <property type="entry name" value="Alkaline Phosphatase, subunit A"/>
    <property type="match status" value="2"/>
</dbReference>
<dbReference type="PANTHER" id="PTHR31209">
    <property type="entry name" value="COFACTOR-INDEPENDENT PHOSPHOGLYCERATE MUTASE"/>
    <property type="match status" value="1"/>
</dbReference>
<name>A0A557STB6_9ARCH</name>
<dbReference type="GO" id="GO:0006096">
    <property type="term" value="P:glycolytic process"/>
    <property type="evidence" value="ECO:0007669"/>
    <property type="project" value="UniProtKB-KW"/>
</dbReference>
<dbReference type="InterPro" id="IPR017850">
    <property type="entry name" value="Alkaline_phosphatase_core_sf"/>
</dbReference>
<evidence type="ECO:0000256" key="2">
    <source>
        <dbReference type="ARBA" id="ARBA00002315"/>
    </source>
</evidence>
<evidence type="ECO:0000256" key="5">
    <source>
        <dbReference type="ARBA" id="ARBA00023152"/>
    </source>
</evidence>
<dbReference type="GO" id="GO:0004619">
    <property type="term" value="F:phosphoglycerate mutase activity"/>
    <property type="evidence" value="ECO:0007669"/>
    <property type="project" value="UniProtKB-EC"/>
</dbReference>
<evidence type="ECO:0000256" key="1">
    <source>
        <dbReference type="ARBA" id="ARBA00000370"/>
    </source>
</evidence>
<dbReference type="SUPFAM" id="SSF53649">
    <property type="entry name" value="Alkaline phosphatase-like"/>
    <property type="match status" value="1"/>
</dbReference>
<evidence type="ECO:0000313" key="7">
    <source>
        <dbReference type="EMBL" id="TVP39854.1"/>
    </source>
</evidence>
<feature type="domain" description="Metalloenzyme" evidence="6">
    <location>
        <begin position="5"/>
        <end position="415"/>
    </location>
</feature>
<dbReference type="NCBIfam" id="TIGR00306">
    <property type="entry name" value="apgM"/>
    <property type="match status" value="1"/>
</dbReference>
<dbReference type="Pfam" id="PF10143">
    <property type="entry name" value="PhosphMutase"/>
    <property type="match status" value="1"/>
</dbReference>
<dbReference type="EMBL" id="VOAH01000011">
    <property type="protein sequence ID" value="TVP39854.1"/>
    <property type="molecule type" value="Genomic_DNA"/>
</dbReference>
<keyword evidence="8" id="KW-1185">Reference proteome</keyword>
<dbReference type="InterPro" id="IPR042253">
    <property type="entry name" value="Pglycerate_mutase_ApgM_sf"/>
</dbReference>
<dbReference type="PANTHER" id="PTHR31209:SF0">
    <property type="entry name" value="METALLOENZYME DOMAIN-CONTAINING PROTEIN"/>
    <property type="match status" value="1"/>
</dbReference>
<evidence type="ECO:0000256" key="3">
    <source>
        <dbReference type="ARBA" id="ARBA00004921"/>
    </source>
</evidence>
<dbReference type="Pfam" id="PF01676">
    <property type="entry name" value="Metalloenzyme"/>
    <property type="match status" value="1"/>
</dbReference>
<sequence>MNQSKIVYVLLDGIGDLPHPDLNYLTPLEAAYTPNLDRIARMGVSGQVVSVGDGIAPQSDIAVFNMLGYNFRDIEYFGRGVVECIGCGIDFEAGDLALRGNFATIDPTNKRILDRRAGRIVTEADSAAICDLIRKNVKIEGVEFSIEPTIGHRVVLRFRKKGTTLGENITNTDPAYDKINGIGIALDTSKGDLYVATSEPKDGNSQLSAAVINQFSDQVIEILDNCPVNIERREKNLLAINCILLRDAGNRYPQLQSINDKYNLNFASLVDMPVEIGISQILGMKSYNAGSTDEYELKAAELLKIIDNHDVVYVHIKGPDEFGHDGNAKGKKRNIDEIDKRFFRKILEGTNTTKGLEIYFIISGDHSTPCIKKTHTGDPIPIIVSGQGIQRDATSRFTESNSKRGSLGKIYGYQVLDTALKHLENRKV</sequence>
<dbReference type="CDD" id="cd16011">
    <property type="entry name" value="iPGM_like"/>
    <property type="match status" value="1"/>
</dbReference>
<comment type="similarity">
    <text evidence="4">Belongs to the BPG-independent phosphoglycerate mutase family. A-PGAM subfamily.</text>
</comment>
<comment type="catalytic activity">
    <reaction evidence="1">
        <text>(2R)-2-phosphoglycerate = (2R)-3-phosphoglycerate</text>
        <dbReference type="Rhea" id="RHEA:15901"/>
        <dbReference type="ChEBI" id="CHEBI:58272"/>
        <dbReference type="ChEBI" id="CHEBI:58289"/>
        <dbReference type="EC" id="5.4.2.12"/>
    </reaction>
</comment>
<reference evidence="7 8" key="1">
    <citation type="journal article" date="2019" name="Front. Microbiol.">
        <title>Ammonia Oxidation by the Arctic Terrestrial Thaumarchaeote Candidatus Nitrosocosmicus arcticus Is Stimulated by Increasing Temperatures.</title>
        <authorList>
            <person name="Alves R.J.E."/>
            <person name="Kerou M."/>
            <person name="Zappe A."/>
            <person name="Bittner R."/>
            <person name="Abby S.S."/>
            <person name="Schmidt H.A."/>
            <person name="Pfeifer K."/>
            <person name="Schleper C."/>
        </authorList>
    </citation>
    <scope>NUCLEOTIDE SEQUENCE [LARGE SCALE GENOMIC DNA]</scope>
    <source>
        <strain evidence="7 8">Kfb</strain>
    </source>
</reference>
<dbReference type="Proteomes" id="UP000315289">
    <property type="component" value="Unassembled WGS sequence"/>
</dbReference>
<comment type="function">
    <text evidence="2">Catalyzes the interconversion of 2-phosphoglycerate and 3-phosphoglycerate.</text>
</comment>
<organism evidence="7 8">
    <name type="scientific">Candidatus Nitrosocosmicus arcticus</name>
    <dbReference type="NCBI Taxonomy" id="2035267"/>
    <lineage>
        <taxon>Archaea</taxon>
        <taxon>Nitrososphaerota</taxon>
        <taxon>Nitrososphaeria</taxon>
        <taxon>Nitrososphaerales</taxon>
        <taxon>Nitrososphaeraceae</taxon>
        <taxon>Candidatus Nitrosocosmicus</taxon>
    </lineage>
</organism>
<evidence type="ECO:0000313" key="8">
    <source>
        <dbReference type="Proteomes" id="UP000315289"/>
    </source>
</evidence>
<dbReference type="InterPro" id="IPR006124">
    <property type="entry name" value="Metalloenzyme"/>
</dbReference>
<accession>A0A557STB6</accession>
<dbReference type="Gene3D" id="3.30.70.2130">
    <property type="entry name" value="Metalloenzyme domain"/>
    <property type="match status" value="1"/>
</dbReference>
<keyword evidence="5" id="KW-0324">Glycolysis</keyword>
<proteinExistence type="inferred from homology"/>
<dbReference type="AlphaFoldDB" id="A0A557STB6"/>